<dbReference type="GO" id="GO:0016020">
    <property type="term" value="C:membrane"/>
    <property type="evidence" value="ECO:0007669"/>
    <property type="project" value="UniProtKB-SubCell"/>
</dbReference>
<reference evidence="12" key="1">
    <citation type="submission" date="2020-06" db="EMBL/GenBank/DDBJ databases">
        <authorList>
            <person name="Li T."/>
            <person name="Hu X."/>
            <person name="Zhang T."/>
            <person name="Song X."/>
            <person name="Zhang H."/>
            <person name="Dai N."/>
            <person name="Sheng W."/>
            <person name="Hou X."/>
            <person name="Wei L."/>
        </authorList>
    </citation>
    <scope>NUCLEOTIDE SEQUENCE</scope>
    <source>
        <strain evidence="12">KEN1</strain>
        <tissue evidence="12">Leaf</tissue>
    </source>
</reference>
<reference evidence="12" key="2">
    <citation type="journal article" date="2024" name="Plant">
        <title>Genomic evolution and insights into agronomic trait innovations of Sesamum species.</title>
        <authorList>
            <person name="Miao H."/>
            <person name="Wang L."/>
            <person name="Qu L."/>
            <person name="Liu H."/>
            <person name="Sun Y."/>
            <person name="Le M."/>
            <person name="Wang Q."/>
            <person name="Wei S."/>
            <person name="Zheng Y."/>
            <person name="Lin W."/>
            <person name="Duan Y."/>
            <person name="Cao H."/>
            <person name="Xiong S."/>
            <person name="Wang X."/>
            <person name="Wei L."/>
            <person name="Li C."/>
            <person name="Ma Q."/>
            <person name="Ju M."/>
            <person name="Zhao R."/>
            <person name="Li G."/>
            <person name="Mu C."/>
            <person name="Tian Q."/>
            <person name="Mei H."/>
            <person name="Zhang T."/>
            <person name="Gao T."/>
            <person name="Zhang H."/>
        </authorList>
    </citation>
    <scope>NUCLEOTIDE SEQUENCE</scope>
    <source>
        <strain evidence="12">KEN1</strain>
    </source>
</reference>
<comment type="similarity">
    <text evidence="2">Belongs to the cytochrome P450 family.</text>
</comment>
<dbReference type="InterPro" id="IPR002401">
    <property type="entry name" value="Cyt_P450_E_grp-I"/>
</dbReference>
<proteinExistence type="inferred from homology"/>
<evidence type="ECO:0000256" key="8">
    <source>
        <dbReference type="ARBA" id="ARBA00023004"/>
    </source>
</evidence>
<dbReference type="GO" id="GO:0004497">
    <property type="term" value="F:monooxygenase activity"/>
    <property type="evidence" value="ECO:0007669"/>
    <property type="project" value="UniProtKB-KW"/>
</dbReference>
<keyword evidence="4" id="KW-0812">Transmembrane</keyword>
<dbReference type="PANTHER" id="PTHR47950">
    <property type="entry name" value="CYTOCHROME P450, FAMILY 76, SUBFAMILY C, POLYPEPTIDE 5-RELATED"/>
    <property type="match status" value="1"/>
</dbReference>
<dbReference type="EMBL" id="JACGWN010000008">
    <property type="protein sequence ID" value="KAL0438804.1"/>
    <property type="molecule type" value="Genomic_DNA"/>
</dbReference>
<dbReference type="Gene3D" id="1.10.630.10">
    <property type="entry name" value="Cytochrome P450"/>
    <property type="match status" value="1"/>
</dbReference>
<dbReference type="AlphaFoldDB" id="A0AAW2WAT0"/>
<keyword evidence="3 11" id="KW-0349">Heme</keyword>
<evidence type="ECO:0000256" key="2">
    <source>
        <dbReference type="ARBA" id="ARBA00010617"/>
    </source>
</evidence>
<comment type="caution">
    <text evidence="12">The sequence shown here is derived from an EMBL/GenBank/DDBJ whole genome shotgun (WGS) entry which is preliminary data.</text>
</comment>
<evidence type="ECO:0000256" key="4">
    <source>
        <dbReference type="ARBA" id="ARBA00022692"/>
    </source>
</evidence>
<comment type="cofactor">
    <cofactor evidence="11">
        <name>heme</name>
        <dbReference type="ChEBI" id="CHEBI:30413"/>
    </cofactor>
</comment>
<dbReference type="PRINTS" id="PR00463">
    <property type="entry name" value="EP450I"/>
</dbReference>
<dbReference type="PANTHER" id="PTHR47950:SF4">
    <property type="entry name" value="GERANIOL 8-HYDROXYLASE-LIKE"/>
    <property type="match status" value="1"/>
</dbReference>
<evidence type="ECO:0000256" key="9">
    <source>
        <dbReference type="ARBA" id="ARBA00023033"/>
    </source>
</evidence>
<dbReference type="GO" id="GO:0005506">
    <property type="term" value="F:iron ion binding"/>
    <property type="evidence" value="ECO:0007669"/>
    <property type="project" value="InterPro"/>
</dbReference>
<keyword evidence="7" id="KW-0560">Oxidoreductase</keyword>
<evidence type="ECO:0000313" key="12">
    <source>
        <dbReference type="EMBL" id="KAL0438804.1"/>
    </source>
</evidence>
<evidence type="ECO:0000256" key="11">
    <source>
        <dbReference type="PIRSR" id="PIRSR602401-1"/>
    </source>
</evidence>
<protein>
    <submittedName>
        <fullName evidence="12">Cytochrome</fullName>
    </submittedName>
</protein>
<evidence type="ECO:0000256" key="5">
    <source>
        <dbReference type="ARBA" id="ARBA00022723"/>
    </source>
</evidence>
<evidence type="ECO:0000256" key="1">
    <source>
        <dbReference type="ARBA" id="ARBA00004167"/>
    </source>
</evidence>
<keyword evidence="8 11" id="KW-0408">Iron</keyword>
<feature type="binding site" description="axial binding residue" evidence="11">
    <location>
        <position position="135"/>
    </location>
    <ligand>
        <name>heme</name>
        <dbReference type="ChEBI" id="CHEBI:30413"/>
    </ligand>
    <ligandPart>
        <name>Fe</name>
        <dbReference type="ChEBI" id="CHEBI:18248"/>
    </ligandPart>
</feature>
<keyword evidence="5 11" id="KW-0479">Metal-binding</keyword>
<evidence type="ECO:0000256" key="3">
    <source>
        <dbReference type="ARBA" id="ARBA00022617"/>
    </source>
</evidence>
<keyword evidence="10" id="KW-0472">Membrane</keyword>
<evidence type="ECO:0000256" key="6">
    <source>
        <dbReference type="ARBA" id="ARBA00022989"/>
    </source>
</evidence>
<dbReference type="InterPro" id="IPR036396">
    <property type="entry name" value="Cyt_P450_sf"/>
</dbReference>
<dbReference type="GO" id="GO:0020037">
    <property type="term" value="F:heme binding"/>
    <property type="evidence" value="ECO:0007669"/>
    <property type="project" value="InterPro"/>
</dbReference>
<gene>
    <name evidence="12" type="ORF">Slati_2363400</name>
</gene>
<keyword evidence="6" id="KW-1133">Transmembrane helix</keyword>
<dbReference type="PRINTS" id="PR00385">
    <property type="entry name" value="P450"/>
</dbReference>
<keyword evidence="9" id="KW-0503">Monooxygenase</keyword>
<evidence type="ECO:0000256" key="7">
    <source>
        <dbReference type="ARBA" id="ARBA00023002"/>
    </source>
</evidence>
<comment type="subcellular location">
    <subcellularLocation>
        <location evidence="1">Membrane</location>
        <topology evidence="1">Single-pass membrane protein</topology>
    </subcellularLocation>
</comment>
<sequence length="206" mass="23187">MRGTETSAATVEWVMTELLRNPNIMSKAKVEVRTVAGENKQVDESNISKLPYLQAVIKETLRYHPPAPLIPRCKDGDDLEIGTYVIPKNAMVLINTWAIGRDSRIWANLDSFEPERFLSKDFELIPFGAGRRISCPGLALAYRMVHLVVASLIQNFDWKLEDGITPKEVDLNEKLGITARKAIIVFGSAICSVLFCVLEIEKEKQR</sequence>
<evidence type="ECO:0000256" key="10">
    <source>
        <dbReference type="ARBA" id="ARBA00023136"/>
    </source>
</evidence>
<accession>A0AAW2WAT0</accession>
<dbReference type="Pfam" id="PF00067">
    <property type="entry name" value="p450"/>
    <property type="match status" value="1"/>
</dbReference>
<name>A0AAW2WAT0_9LAMI</name>
<dbReference type="SUPFAM" id="SSF48264">
    <property type="entry name" value="Cytochrome P450"/>
    <property type="match status" value="1"/>
</dbReference>
<dbReference type="GO" id="GO:0016705">
    <property type="term" value="F:oxidoreductase activity, acting on paired donors, with incorporation or reduction of molecular oxygen"/>
    <property type="evidence" value="ECO:0007669"/>
    <property type="project" value="InterPro"/>
</dbReference>
<dbReference type="InterPro" id="IPR001128">
    <property type="entry name" value="Cyt_P450"/>
</dbReference>
<organism evidence="12">
    <name type="scientific">Sesamum latifolium</name>
    <dbReference type="NCBI Taxonomy" id="2727402"/>
    <lineage>
        <taxon>Eukaryota</taxon>
        <taxon>Viridiplantae</taxon>
        <taxon>Streptophyta</taxon>
        <taxon>Embryophyta</taxon>
        <taxon>Tracheophyta</taxon>
        <taxon>Spermatophyta</taxon>
        <taxon>Magnoliopsida</taxon>
        <taxon>eudicotyledons</taxon>
        <taxon>Gunneridae</taxon>
        <taxon>Pentapetalae</taxon>
        <taxon>asterids</taxon>
        <taxon>lamiids</taxon>
        <taxon>Lamiales</taxon>
        <taxon>Pedaliaceae</taxon>
        <taxon>Sesamum</taxon>
    </lineage>
</organism>